<dbReference type="eggNOG" id="ENOG502SGM7">
    <property type="taxonomic scope" value="Eukaryota"/>
</dbReference>
<keyword evidence="1" id="KW-0812">Transmembrane</keyword>
<evidence type="ECO:0000256" key="1">
    <source>
        <dbReference type="SAM" id="Phobius"/>
    </source>
</evidence>
<keyword evidence="3" id="KW-1185">Reference proteome</keyword>
<evidence type="ECO:0000313" key="2">
    <source>
        <dbReference type="EMBL" id="CCF60435.1"/>
    </source>
</evidence>
<gene>
    <name evidence="2" type="primary">KAFR0K00800</name>
    <name evidence="2" type="ORF">KAFR_0K00800</name>
</gene>
<evidence type="ECO:0008006" key="4">
    <source>
        <dbReference type="Google" id="ProtNLM"/>
    </source>
</evidence>
<dbReference type="STRING" id="1071382.H2B1D5"/>
<dbReference type="EMBL" id="HE650831">
    <property type="protein sequence ID" value="CCF60435.1"/>
    <property type="molecule type" value="Genomic_DNA"/>
</dbReference>
<proteinExistence type="predicted"/>
<name>H2B1D5_KAZAF</name>
<feature type="transmembrane region" description="Helical" evidence="1">
    <location>
        <begin position="115"/>
        <end position="134"/>
    </location>
</feature>
<feature type="transmembrane region" description="Helical" evidence="1">
    <location>
        <begin position="54"/>
        <end position="72"/>
    </location>
</feature>
<dbReference type="RefSeq" id="XP_003959570.1">
    <property type="nucleotide sequence ID" value="XM_003959521.1"/>
</dbReference>
<dbReference type="AlphaFoldDB" id="H2B1D5"/>
<dbReference type="GeneID" id="13886624"/>
<dbReference type="OrthoDB" id="3990500at2759"/>
<dbReference type="Proteomes" id="UP000005220">
    <property type="component" value="Chromosome 11"/>
</dbReference>
<dbReference type="HOGENOM" id="CLU_1321065_0_0_1"/>
<evidence type="ECO:0000313" key="3">
    <source>
        <dbReference type="Proteomes" id="UP000005220"/>
    </source>
</evidence>
<keyword evidence="1" id="KW-1133">Transmembrane helix</keyword>
<accession>H2B1D5</accession>
<reference evidence="2 3" key="1">
    <citation type="journal article" date="2011" name="Proc. Natl. Acad. Sci. U.S.A.">
        <title>Evolutionary erosion of yeast sex chromosomes by mating-type switching accidents.</title>
        <authorList>
            <person name="Gordon J.L."/>
            <person name="Armisen D."/>
            <person name="Proux-Wera E."/>
            <person name="Oheigeartaigh S.S."/>
            <person name="Byrne K.P."/>
            <person name="Wolfe K.H."/>
        </authorList>
    </citation>
    <scope>NUCLEOTIDE SEQUENCE [LARGE SCALE GENOMIC DNA]</scope>
    <source>
        <strain evidence="3">ATCC 22294 / BCRC 22015 / CBS 2517 / CECT 1963 / NBRC 1671 / NRRL Y-8276</strain>
    </source>
</reference>
<dbReference type="InParanoid" id="H2B1D5"/>
<protein>
    <recommendedName>
        <fullName evidence="4">FUN14 domain-containing protein</fullName>
    </recommendedName>
</protein>
<dbReference type="KEGG" id="kaf:KAFR_0K00800"/>
<organism evidence="2 3">
    <name type="scientific">Kazachstania africana (strain ATCC 22294 / BCRC 22015 / CBS 2517 / CECT 1963 / NBRC 1671 / NRRL Y-8276)</name>
    <name type="common">Yeast</name>
    <name type="synonym">Kluyveromyces africanus</name>
    <dbReference type="NCBI Taxonomy" id="1071382"/>
    <lineage>
        <taxon>Eukaryota</taxon>
        <taxon>Fungi</taxon>
        <taxon>Dikarya</taxon>
        <taxon>Ascomycota</taxon>
        <taxon>Saccharomycotina</taxon>
        <taxon>Saccharomycetes</taxon>
        <taxon>Saccharomycetales</taxon>
        <taxon>Saccharomycetaceae</taxon>
        <taxon>Kazachstania</taxon>
    </lineage>
</organism>
<keyword evidence="1" id="KW-0472">Membrane</keyword>
<sequence>MLKLLLKGGSFGRSRNAISPVWWSSPSRILKKPIVRFHSSTITRTPPKSWTSPLKLFGLALCLGTAPIYYTISQANLIRNENGANVKTTIEEDISHKANELIDEFKKSDPEERKILYRQLCLGSIFGIVTGFIMVKISGLLVYVTVCGLLGFEWLKNRRLINVSNSQFLSFTKGQLERLLRFFKVNLNHLDLFKISFISSLLLTYMNS</sequence>